<name>A0A2T7WPF0_MICTE</name>
<dbReference type="RefSeq" id="WP_116537189.1">
    <property type="nucleotide sequence ID" value="NZ_QDFT01000011.1"/>
</dbReference>
<feature type="region of interest" description="Disordered" evidence="1">
    <location>
        <begin position="47"/>
        <end position="84"/>
    </location>
</feature>
<protein>
    <submittedName>
        <fullName evidence="2">Uncharacterized protein</fullName>
    </submittedName>
</protein>
<organism evidence="2 3">
    <name type="scientific">Microbacterium testaceum</name>
    <name type="common">Aureobacterium testaceum</name>
    <name type="synonym">Brevibacterium testaceum</name>
    <dbReference type="NCBI Taxonomy" id="2033"/>
    <lineage>
        <taxon>Bacteria</taxon>
        <taxon>Bacillati</taxon>
        <taxon>Actinomycetota</taxon>
        <taxon>Actinomycetes</taxon>
        <taxon>Micrococcales</taxon>
        <taxon>Microbacteriaceae</taxon>
        <taxon>Microbacterium</taxon>
    </lineage>
</organism>
<dbReference type="AlphaFoldDB" id="A0A2T7WPF0"/>
<proteinExistence type="predicted"/>
<evidence type="ECO:0000313" key="2">
    <source>
        <dbReference type="EMBL" id="PVE76107.1"/>
    </source>
</evidence>
<dbReference type="EMBL" id="QDFT01000011">
    <property type="protein sequence ID" value="PVE76107.1"/>
    <property type="molecule type" value="Genomic_DNA"/>
</dbReference>
<accession>A0A2T7WPF0</accession>
<sequence>MNTVVEQYLRSQLESVEYRVTLGKNNVANITEQLAKATAELSEWEAEAQALRDALPTQVPTPTQGDGDQVPTDEVAPEDKEASE</sequence>
<evidence type="ECO:0000256" key="1">
    <source>
        <dbReference type="SAM" id="MobiDB-lite"/>
    </source>
</evidence>
<evidence type="ECO:0000313" key="3">
    <source>
        <dbReference type="Proteomes" id="UP000244649"/>
    </source>
</evidence>
<dbReference type="Proteomes" id="UP000244649">
    <property type="component" value="Unassembled WGS sequence"/>
</dbReference>
<gene>
    <name evidence="2" type="ORF">DC432_06640</name>
</gene>
<reference evidence="2 3" key="1">
    <citation type="submission" date="2018-04" db="EMBL/GenBank/DDBJ databases">
        <authorList>
            <person name="Go L.Y."/>
            <person name="Mitchell J.A."/>
        </authorList>
    </citation>
    <scope>NUCLEOTIDE SEQUENCE [LARGE SCALE GENOMIC DNA]</scope>
    <source>
        <strain evidence="2 3">TPD7010</strain>
    </source>
</reference>
<comment type="caution">
    <text evidence="2">The sequence shown here is derived from an EMBL/GenBank/DDBJ whole genome shotgun (WGS) entry which is preliminary data.</text>
</comment>